<dbReference type="Proteomes" id="UP001055114">
    <property type="component" value="Unassembled WGS sequence"/>
</dbReference>
<dbReference type="EMBL" id="BQNZ01000003">
    <property type="protein sequence ID" value="GKH73442.1"/>
    <property type="molecule type" value="Genomic_DNA"/>
</dbReference>
<proteinExistence type="predicted"/>
<name>A0AA37K910_9BACT</name>
<comment type="caution">
    <text evidence="1">The sequence shown here is derived from an EMBL/GenBank/DDBJ whole genome shotgun (WGS) entry which is preliminary data.</text>
</comment>
<sequence length="173" mass="19990">MEEFNIYEVAEENNLDVISTTTGKNGYPQSVRYAITGFPNFSEAEKLAEKYGLRITTFWKKAGWQLYVRDRNTTFEPMGISAENYGDDYMAFDSSSAESFYEDEVKPLLDDINSLEDLEKFVSGRKELLDEIKSIDETQLVIACHGHYYETVDRETMEWSFDSKTYVIGVIKD</sequence>
<organism evidence="1 2">
    <name type="scientific">Parabacteroides merdae</name>
    <dbReference type="NCBI Taxonomy" id="46503"/>
    <lineage>
        <taxon>Bacteria</taxon>
        <taxon>Pseudomonadati</taxon>
        <taxon>Bacteroidota</taxon>
        <taxon>Bacteroidia</taxon>
        <taxon>Bacteroidales</taxon>
        <taxon>Tannerellaceae</taxon>
        <taxon>Parabacteroides</taxon>
    </lineage>
</organism>
<evidence type="ECO:0000313" key="2">
    <source>
        <dbReference type="Proteomes" id="UP001055114"/>
    </source>
</evidence>
<reference evidence="1" key="1">
    <citation type="submission" date="2022-01" db="EMBL/GenBank/DDBJ databases">
        <title>Novel bile acid biosynthetic pathways are enriched in the microbiome of centenarians.</title>
        <authorList>
            <person name="Sato Y."/>
            <person name="Atarashi K."/>
            <person name="Plichta R.D."/>
            <person name="Arai Y."/>
            <person name="Sasajima S."/>
            <person name="Kearney M.S."/>
            <person name="Suda W."/>
            <person name="Takeshita K."/>
            <person name="Sasaki T."/>
            <person name="Okamoto S."/>
            <person name="Skelly N.A."/>
            <person name="Okamura Y."/>
            <person name="Vlamakis H."/>
            <person name="Li Y."/>
            <person name="Tanoue T."/>
            <person name="Takei H."/>
            <person name="Nittono H."/>
            <person name="Narushima S."/>
            <person name="Irie J."/>
            <person name="Itoh H."/>
            <person name="Moriya K."/>
            <person name="Sugiura Y."/>
            <person name="Suematsu M."/>
            <person name="Moritoki N."/>
            <person name="Shibata S."/>
            <person name="Littman R.D."/>
            <person name="Fischbach A.M."/>
            <person name="Uwamino Y."/>
            <person name="Inoue T."/>
            <person name="Honda A."/>
            <person name="Hattori M."/>
            <person name="Murai T."/>
            <person name="Xavier J.R."/>
            <person name="Hirose N."/>
            <person name="Honda K."/>
        </authorList>
    </citation>
    <scope>NUCLEOTIDE SEQUENCE</scope>
    <source>
        <strain evidence="1">CE91-St3</strain>
    </source>
</reference>
<evidence type="ECO:0000313" key="1">
    <source>
        <dbReference type="EMBL" id="GKH73442.1"/>
    </source>
</evidence>
<protein>
    <submittedName>
        <fullName evidence="1">Uncharacterized protein</fullName>
    </submittedName>
</protein>
<dbReference type="AlphaFoldDB" id="A0AA37K910"/>
<dbReference type="RefSeq" id="WP_075965689.1">
    <property type="nucleotide sequence ID" value="NZ_BQNZ01000003.1"/>
</dbReference>
<accession>A0AA37K910</accession>
<gene>
    <name evidence="1" type="ORF">CE91St3_33050</name>
</gene>